<name>A0A559THP1_9HYPH</name>
<accession>A0A559THP1</accession>
<comment type="caution">
    <text evidence="1">The sequence shown here is derived from an EMBL/GenBank/DDBJ whole genome shotgun (WGS) entry which is preliminary data.</text>
</comment>
<proteinExistence type="predicted"/>
<sequence length="86" mass="9739">MIAALDKLYRWAVDRIMSGSSGRRPGRSNPSFVAEIAPLVRERIRQMGPTPIGRSVQRTVLNLRRFWSFLDAREIALRGLSNITAD</sequence>
<dbReference type="AlphaFoldDB" id="A0A559THP1"/>
<evidence type="ECO:0000313" key="1">
    <source>
        <dbReference type="EMBL" id="TVZ74128.1"/>
    </source>
</evidence>
<reference evidence="1 2" key="1">
    <citation type="submission" date="2019-06" db="EMBL/GenBank/DDBJ databases">
        <title>Pac Bio to generate improved reference genome sequences for organisms with transposon mutant libraries (support for FEBA project).</title>
        <authorList>
            <person name="Blow M."/>
        </authorList>
    </citation>
    <scope>NUCLEOTIDE SEQUENCE [LARGE SCALE GENOMIC DNA]</scope>
    <source>
        <strain evidence="1 2">USDA 1844</strain>
    </source>
</reference>
<evidence type="ECO:0000313" key="2">
    <source>
        <dbReference type="Proteomes" id="UP000319824"/>
    </source>
</evidence>
<protein>
    <submittedName>
        <fullName evidence="1">Uncharacterized protein</fullName>
    </submittedName>
</protein>
<gene>
    <name evidence="1" type="ORF">BCL32_2447</name>
</gene>
<dbReference type="RefSeq" id="WP_022713650.1">
    <property type="nucleotide sequence ID" value="NZ_ATTQ01000003.1"/>
</dbReference>
<dbReference type="EMBL" id="VISO01000002">
    <property type="protein sequence ID" value="TVZ74128.1"/>
    <property type="molecule type" value="Genomic_DNA"/>
</dbReference>
<dbReference type="Proteomes" id="UP000319824">
    <property type="component" value="Unassembled WGS sequence"/>
</dbReference>
<organism evidence="1 2">
    <name type="scientific">Rhizobium mongolense USDA 1844</name>
    <dbReference type="NCBI Taxonomy" id="1079460"/>
    <lineage>
        <taxon>Bacteria</taxon>
        <taxon>Pseudomonadati</taxon>
        <taxon>Pseudomonadota</taxon>
        <taxon>Alphaproteobacteria</taxon>
        <taxon>Hyphomicrobiales</taxon>
        <taxon>Rhizobiaceae</taxon>
        <taxon>Rhizobium/Agrobacterium group</taxon>
        <taxon>Rhizobium</taxon>
    </lineage>
</organism>